<reference evidence="3 4" key="1">
    <citation type="submission" date="2021-01" db="EMBL/GenBank/DDBJ databases">
        <title>WGS of actinomycetes isolated from Thailand.</title>
        <authorList>
            <person name="Thawai C."/>
        </authorList>
    </citation>
    <scope>NUCLEOTIDE SEQUENCE [LARGE SCALE GENOMIC DNA]</scope>
    <source>
        <strain evidence="3 4">CA3R110</strain>
    </source>
</reference>
<feature type="compositionally biased region" description="Polar residues" evidence="1">
    <location>
        <begin position="12"/>
        <end position="22"/>
    </location>
</feature>
<evidence type="ECO:0000313" key="4">
    <source>
        <dbReference type="Proteomes" id="UP000621510"/>
    </source>
</evidence>
<dbReference type="InterPro" id="IPR036086">
    <property type="entry name" value="ParB/Sulfiredoxin_sf"/>
</dbReference>
<proteinExistence type="predicted"/>
<evidence type="ECO:0000259" key="2">
    <source>
        <dbReference type="SMART" id="SM00470"/>
    </source>
</evidence>
<evidence type="ECO:0000256" key="1">
    <source>
        <dbReference type="SAM" id="MobiDB-lite"/>
    </source>
</evidence>
<name>A0ABS1Q6I9_9ACTN</name>
<comment type="caution">
    <text evidence="3">The sequence shown here is derived from an EMBL/GenBank/DDBJ whole genome shotgun (WGS) entry which is preliminary data.</text>
</comment>
<evidence type="ECO:0000313" key="3">
    <source>
        <dbReference type="EMBL" id="MBL1120289.1"/>
    </source>
</evidence>
<dbReference type="PANTHER" id="PTHR33375">
    <property type="entry name" value="CHROMOSOME-PARTITIONING PROTEIN PARB-RELATED"/>
    <property type="match status" value="1"/>
</dbReference>
<dbReference type="Proteomes" id="UP000621510">
    <property type="component" value="Unassembled WGS sequence"/>
</dbReference>
<accession>A0ABS1Q6I9</accession>
<feature type="region of interest" description="Disordered" evidence="1">
    <location>
        <begin position="492"/>
        <end position="533"/>
    </location>
</feature>
<dbReference type="EMBL" id="JAERRG010000047">
    <property type="protein sequence ID" value="MBL1120289.1"/>
    <property type="molecule type" value="Genomic_DNA"/>
</dbReference>
<sequence>MSTKTPPRPSSAKATQPAQTTPPAHEQERRIVQLDPAAIVRDECNARTTDTEADPELIASVKALGVEEPISVRPRPDGTYGAFKGWRRVQAQQIANATAKADKRPERTIGAFVRDDLVGRDGWTRFLSLTENKNREQMSERDTVQAVELCLLDMNDVEQTEACQAMGLKRGAAKTARKAAQLSDAALRSASAEGMDLEQMADLFEVESVTGAQRRLEAAKAQDEKEGKGGRGHWDHIMAQLRQTKAENEAREQTVKELAEAGIPLLETRHSWGQKDPSKPLTDLTTPLGNPFTGENHAGCPGHSARLDDEGQPVWHCSDPAAHGHKVRPAPKKPRTAEDEVQAAERRKVIAHNKAWVAAQGPRKDFIAKLCAGRTLPDEARKLALRTVVSLPYHYEKWVEKKPTEDLARFLGIKDPQADASGTASGSDPFGDLVERTGKPREMHVVFAGVAAAFEYDLREKNAWRNLFGHQARWLAFLEALGYTLSEVEQEALAPHRPKHVQQRADTKSEAKPGKPTDADGASAAGPDSSETA</sequence>
<dbReference type="Pfam" id="PF02195">
    <property type="entry name" value="ParB_N"/>
    <property type="match status" value="1"/>
</dbReference>
<feature type="compositionally biased region" description="Basic and acidic residues" evidence="1">
    <location>
        <begin position="503"/>
        <end position="518"/>
    </location>
</feature>
<dbReference type="PANTHER" id="PTHR33375:SF1">
    <property type="entry name" value="CHROMOSOME-PARTITIONING PROTEIN PARB-RELATED"/>
    <property type="match status" value="1"/>
</dbReference>
<dbReference type="InterPro" id="IPR050336">
    <property type="entry name" value="Chromosome_partition/occlusion"/>
</dbReference>
<dbReference type="SUPFAM" id="SSF110849">
    <property type="entry name" value="ParB/Sulfiredoxin"/>
    <property type="match status" value="1"/>
</dbReference>
<organism evidence="3 4">
    <name type="scientific">Streptomyces endocoffeicus</name>
    <dbReference type="NCBI Taxonomy" id="2898945"/>
    <lineage>
        <taxon>Bacteria</taxon>
        <taxon>Bacillati</taxon>
        <taxon>Actinomycetota</taxon>
        <taxon>Actinomycetes</taxon>
        <taxon>Kitasatosporales</taxon>
        <taxon>Streptomycetaceae</taxon>
        <taxon>Streptomyces</taxon>
    </lineage>
</organism>
<gene>
    <name evidence="3" type="ORF">JK364_49570</name>
</gene>
<dbReference type="InterPro" id="IPR003115">
    <property type="entry name" value="ParB_N"/>
</dbReference>
<feature type="domain" description="ParB-like N-terminal" evidence="2">
    <location>
        <begin position="32"/>
        <end position="133"/>
    </location>
</feature>
<feature type="compositionally biased region" description="Low complexity" evidence="1">
    <location>
        <begin position="519"/>
        <end position="533"/>
    </location>
</feature>
<protein>
    <submittedName>
        <fullName evidence="3">ParB N-terminal domain-containing protein</fullName>
    </submittedName>
</protein>
<keyword evidence="4" id="KW-1185">Reference proteome</keyword>
<dbReference type="SMART" id="SM00470">
    <property type="entry name" value="ParB"/>
    <property type="match status" value="1"/>
</dbReference>
<dbReference type="RefSeq" id="WP_201858051.1">
    <property type="nucleotide sequence ID" value="NZ_JAERRG010000047.1"/>
</dbReference>
<dbReference type="Gene3D" id="3.90.1530.30">
    <property type="match status" value="1"/>
</dbReference>
<feature type="region of interest" description="Disordered" evidence="1">
    <location>
        <begin position="1"/>
        <end position="31"/>
    </location>
</feature>